<evidence type="ECO:0000256" key="4">
    <source>
        <dbReference type="SAM" id="MobiDB-lite"/>
    </source>
</evidence>
<feature type="region of interest" description="Disordered" evidence="4">
    <location>
        <begin position="432"/>
        <end position="539"/>
    </location>
</feature>
<feature type="compositionally biased region" description="Polar residues" evidence="4">
    <location>
        <begin position="524"/>
        <end position="537"/>
    </location>
</feature>
<evidence type="ECO:0000256" key="3">
    <source>
        <dbReference type="SAM" id="Coils"/>
    </source>
</evidence>
<dbReference type="InterPro" id="IPR001005">
    <property type="entry name" value="SANT/Myb"/>
</dbReference>
<protein>
    <submittedName>
        <fullName evidence="7">Uncharacterized protein LOC108864720</fullName>
    </submittedName>
</protein>
<dbReference type="Proteomes" id="UP000694867">
    <property type="component" value="Unplaced"/>
</dbReference>
<name>A0AAJ7SGJ4_9ACAR</name>
<keyword evidence="2" id="KW-0539">Nucleus</keyword>
<organism evidence="6 7">
    <name type="scientific">Galendromus occidentalis</name>
    <name type="common">western predatory mite</name>
    <dbReference type="NCBI Taxonomy" id="34638"/>
    <lineage>
        <taxon>Eukaryota</taxon>
        <taxon>Metazoa</taxon>
        <taxon>Ecdysozoa</taxon>
        <taxon>Arthropoda</taxon>
        <taxon>Chelicerata</taxon>
        <taxon>Arachnida</taxon>
        <taxon>Acari</taxon>
        <taxon>Parasitiformes</taxon>
        <taxon>Mesostigmata</taxon>
        <taxon>Gamasina</taxon>
        <taxon>Phytoseioidea</taxon>
        <taxon>Phytoseiidae</taxon>
        <taxon>Typhlodrominae</taxon>
        <taxon>Galendromus</taxon>
    </lineage>
</organism>
<feature type="region of interest" description="Disordered" evidence="4">
    <location>
        <begin position="758"/>
        <end position="811"/>
    </location>
</feature>
<dbReference type="SUPFAM" id="SSF46689">
    <property type="entry name" value="Homeodomain-like"/>
    <property type="match status" value="1"/>
</dbReference>
<feature type="compositionally biased region" description="Acidic residues" evidence="4">
    <location>
        <begin position="783"/>
        <end position="795"/>
    </location>
</feature>
<dbReference type="SMART" id="SM01189">
    <property type="entry name" value="ELM2"/>
    <property type="match status" value="1"/>
</dbReference>
<evidence type="ECO:0000256" key="1">
    <source>
        <dbReference type="ARBA" id="ARBA00004123"/>
    </source>
</evidence>
<proteinExistence type="predicted"/>
<dbReference type="InterPro" id="IPR000949">
    <property type="entry name" value="ELM2_dom"/>
</dbReference>
<dbReference type="InterPro" id="IPR017884">
    <property type="entry name" value="SANT_dom"/>
</dbReference>
<sequence length="984" mass="107217">MNEVQNEIRPEKKELSETENKMPSATVVNILDEALREISEDRVEDLETKTQTDIVTESLPSAVLESVTAAPLRVEVPLPSTTSINSTAASVAPSNVTVTTMPAQVFSGSQVTSVSGPVLATPIMVTGVVIPRAPLPSNLISFVDASGNMQLAAVASPVLNPIHIRPPGVVVNAGNSTPSPIVVNSQPSPSPCAAPLPQTAADRPRCLSAIVPALPSVQPPIFKSTVRTIQPNKIVIKNITPPLKAEKETVIPPQETPAPTSNLVQSSQPVVTTLKQNAEAKAVVESITIESKQLPPQPETSESPARPPVDLGAGIKLEGEIKSVESVNRSEDEDKVNDVKYKILSVSTSQGISKADELARTNLFKLVESESNVVITAPSTAVQDILDQLKKQFPDKKFVINYNSSKTASANLKNLVQGVKDGVAAAERALKRADADNSVGPPSQSAKRRKTSAKKAQVEAPPAKNPVNYRSARLRGEKAPDLFEGGSRKPKHEPKSTSSPTKSGSNPPRARGRPRKVRVEASEDSTTQQKNASQCLPRNQDAVMLGEEDSTASSGTSSGQSNEYNAEIRVGDEYQAVLTEFSRSPPPDDYDEKADLIYHPEQGLLKPNHEGNAKADGLPLYDFVEWSHQEKRIFKKYLGGYKTKFFKYLSVLPNKRLLDVIDHYYSTHSPARDYVLPKKSKHYYLVSKNKQIVAPKGVFGIINEKRKVVPNRKFSANSNIVLYDEALPTRKPRESATRKEKAISNGKLSKIVKFEDVMKPMPNSSSQKTKKKVVSSVSSAENSENESELSTEEDALSYGMKKQRPGTDFGDDVKELISKESVSEIETLDEDLEKLKDELTSMKNAYNRNKAEAVQMEAEMKKIAKSVDSVNKAIGKARKITETWSEEDRLLTIQAFKTYGKDFKAVSRLVGTKNEQAIKYFYDTNAQRYGLDTPIASSSKEAAVVAAQPPASPSKPTAPDSPARGPRPMPSILRRKIAMKPLKS</sequence>
<dbReference type="SMART" id="SM00717">
    <property type="entry name" value="SANT"/>
    <property type="match status" value="2"/>
</dbReference>
<evidence type="ECO:0000256" key="2">
    <source>
        <dbReference type="ARBA" id="ARBA00023242"/>
    </source>
</evidence>
<feature type="coiled-coil region" evidence="3">
    <location>
        <begin position="818"/>
        <end position="859"/>
    </location>
</feature>
<reference evidence="7" key="1">
    <citation type="submission" date="2025-08" db="UniProtKB">
        <authorList>
            <consortium name="RefSeq"/>
        </authorList>
    </citation>
    <scope>IDENTIFICATION</scope>
</reference>
<feature type="compositionally biased region" description="Basic residues" evidence="4">
    <location>
        <begin position="973"/>
        <end position="984"/>
    </location>
</feature>
<feature type="compositionally biased region" description="Low complexity" evidence="4">
    <location>
        <begin position="496"/>
        <end position="508"/>
    </location>
</feature>
<evidence type="ECO:0000313" key="7">
    <source>
        <dbReference type="RefSeq" id="XP_028968331.1"/>
    </source>
</evidence>
<evidence type="ECO:0000313" key="6">
    <source>
        <dbReference type="Proteomes" id="UP000694867"/>
    </source>
</evidence>
<dbReference type="KEGG" id="goe:108864720"/>
<feature type="region of interest" description="Disordered" evidence="4">
    <location>
        <begin position="1"/>
        <end position="21"/>
    </location>
</feature>
<keyword evidence="3" id="KW-0175">Coiled coil</keyword>
<dbReference type="CDD" id="cd00167">
    <property type="entry name" value="SANT"/>
    <property type="match status" value="1"/>
</dbReference>
<dbReference type="Gene3D" id="1.20.58.1880">
    <property type="match status" value="1"/>
</dbReference>
<evidence type="ECO:0000259" key="5">
    <source>
        <dbReference type="PROSITE" id="PS51293"/>
    </source>
</evidence>
<dbReference type="Gene3D" id="1.10.10.60">
    <property type="entry name" value="Homeodomain-like"/>
    <property type="match status" value="1"/>
</dbReference>
<feature type="region of interest" description="Disordered" evidence="4">
    <location>
        <begin position="289"/>
        <end position="312"/>
    </location>
</feature>
<dbReference type="GeneID" id="108864720"/>
<accession>A0AAJ7SGJ4</accession>
<dbReference type="InterPro" id="IPR009057">
    <property type="entry name" value="Homeodomain-like_sf"/>
</dbReference>
<gene>
    <name evidence="7" type="primary">LOC108864720</name>
</gene>
<dbReference type="RefSeq" id="XP_028968331.1">
    <property type="nucleotide sequence ID" value="XM_029112498.1"/>
</dbReference>
<keyword evidence="6" id="KW-1185">Reference proteome</keyword>
<comment type="subcellular location">
    <subcellularLocation>
        <location evidence="1">Nucleus</location>
    </subcellularLocation>
</comment>
<dbReference type="PROSITE" id="PS51293">
    <property type="entry name" value="SANT"/>
    <property type="match status" value="1"/>
</dbReference>
<dbReference type="GO" id="GO:0005634">
    <property type="term" value="C:nucleus"/>
    <property type="evidence" value="ECO:0007669"/>
    <property type="project" value="UniProtKB-SubCell"/>
</dbReference>
<dbReference type="Pfam" id="PF01448">
    <property type="entry name" value="ELM2"/>
    <property type="match status" value="1"/>
</dbReference>
<dbReference type="AlphaFoldDB" id="A0AAJ7SGJ4"/>
<feature type="compositionally biased region" description="Basic and acidic residues" evidence="4">
    <location>
        <begin position="1"/>
        <end position="20"/>
    </location>
</feature>
<feature type="compositionally biased region" description="Low complexity" evidence="4">
    <location>
        <begin position="940"/>
        <end position="963"/>
    </location>
</feature>
<feature type="domain" description="SANT" evidence="5">
    <location>
        <begin position="879"/>
        <end position="922"/>
    </location>
</feature>
<feature type="region of interest" description="Disordered" evidence="4">
    <location>
        <begin position="940"/>
        <end position="984"/>
    </location>
</feature>